<reference evidence="1" key="1">
    <citation type="journal article" date="2013" name="Lancet">
        <title>First case of E anophelis outbreak in an intensive-care unit.</title>
        <authorList>
            <person name="Teo J."/>
            <person name="Tan S.Y."/>
            <person name="Tay M."/>
            <person name="Ding Y."/>
            <person name="Kjelleberg S."/>
            <person name="Givskov M."/>
            <person name="Lin R.T."/>
            <person name="Yang L."/>
        </authorList>
    </citation>
    <scope>NUCLEOTIDE SEQUENCE [LARGE SCALE GENOMIC DNA]</scope>
    <source>
        <strain evidence="1">NUHP1</strain>
    </source>
</reference>
<dbReference type="KEGG" id="eao:BD94_3035"/>
<dbReference type="Proteomes" id="UP000028933">
    <property type="component" value="Chromosome"/>
</dbReference>
<protein>
    <submittedName>
        <fullName evidence="1">Uncharacterized protein</fullName>
    </submittedName>
</protein>
<dbReference type="EMBL" id="CP007547">
    <property type="protein sequence ID" value="AIL46810.1"/>
    <property type="molecule type" value="Genomic_DNA"/>
</dbReference>
<sequence length="49" mass="5272">MFKALHIGAEVNVGEAVKGIINTAGMVTIAAQNYIQEKINDAKEKINSK</sequence>
<evidence type="ECO:0000313" key="2">
    <source>
        <dbReference type="Proteomes" id="UP000028933"/>
    </source>
</evidence>
<gene>
    <name evidence="1" type="ORF">BD94_3035</name>
</gene>
<dbReference type="AlphaFoldDB" id="A0A077EMM9"/>
<dbReference type="HOGENOM" id="CLU_3135162_0_0_10"/>
<reference evidence="1" key="2">
    <citation type="journal article" date="2015" name="Genome Biol. Evol.">
        <title>Complete Genome Sequence and Transcriptomic Analysis of the Novel Pathogen Elizabethkingia anophelis in Response to Oxidative Stress.</title>
        <authorList>
            <person name="Li Y."/>
            <person name="Liu Y."/>
            <person name="Chew S.C."/>
            <person name="Tay M."/>
            <person name="Salido M.M."/>
            <person name="Teo J."/>
            <person name="Lauro F.M."/>
            <person name="Givskov M."/>
            <person name="Yang L."/>
        </authorList>
    </citation>
    <scope>NUCLEOTIDE SEQUENCE</scope>
    <source>
        <strain evidence="1">NUHP1</strain>
    </source>
</reference>
<proteinExistence type="predicted"/>
<evidence type="ECO:0000313" key="1">
    <source>
        <dbReference type="EMBL" id="AIL46810.1"/>
    </source>
</evidence>
<name>A0A077EMM9_9FLAO</name>
<dbReference type="STRING" id="1338011.BD94_3035"/>
<accession>A0A077EMM9</accession>
<organism evidence="1 2">
    <name type="scientific">Elizabethkingia anophelis NUHP1</name>
    <dbReference type="NCBI Taxonomy" id="1338011"/>
    <lineage>
        <taxon>Bacteria</taxon>
        <taxon>Pseudomonadati</taxon>
        <taxon>Bacteroidota</taxon>
        <taxon>Flavobacteriia</taxon>
        <taxon>Flavobacteriales</taxon>
        <taxon>Weeksellaceae</taxon>
        <taxon>Elizabethkingia</taxon>
    </lineage>
</organism>